<feature type="transmembrane region" description="Helical" evidence="8">
    <location>
        <begin position="119"/>
        <end position="140"/>
    </location>
</feature>
<gene>
    <name evidence="9" type="ORF">V6R90_00030</name>
</gene>
<protein>
    <submittedName>
        <fullName evidence="9">Lipid II flippase MurJ</fullName>
    </submittedName>
</protein>
<feature type="transmembrane region" description="Helical" evidence="8">
    <location>
        <begin position="152"/>
        <end position="173"/>
    </location>
</feature>
<feature type="transmembrane region" description="Helical" evidence="8">
    <location>
        <begin position="84"/>
        <end position="107"/>
    </location>
</feature>
<keyword evidence="5" id="KW-0573">Peptidoglycan synthesis</keyword>
<evidence type="ECO:0000256" key="4">
    <source>
        <dbReference type="ARBA" id="ARBA00022960"/>
    </source>
</evidence>
<dbReference type="InterPro" id="IPR051050">
    <property type="entry name" value="Lipid_II_flippase_MurJ/MviN"/>
</dbReference>
<dbReference type="InterPro" id="IPR004268">
    <property type="entry name" value="MurJ"/>
</dbReference>
<evidence type="ECO:0000256" key="8">
    <source>
        <dbReference type="SAM" id="Phobius"/>
    </source>
</evidence>
<dbReference type="PANTHER" id="PTHR47019">
    <property type="entry name" value="LIPID II FLIPPASE MURJ"/>
    <property type="match status" value="1"/>
</dbReference>
<evidence type="ECO:0000256" key="5">
    <source>
        <dbReference type="ARBA" id="ARBA00022984"/>
    </source>
</evidence>
<dbReference type="Proteomes" id="UP001482520">
    <property type="component" value="Unassembled WGS sequence"/>
</dbReference>
<feature type="transmembrane region" description="Helical" evidence="8">
    <location>
        <begin position="294"/>
        <end position="320"/>
    </location>
</feature>
<keyword evidence="10" id="KW-1185">Reference proteome</keyword>
<evidence type="ECO:0000256" key="7">
    <source>
        <dbReference type="ARBA" id="ARBA00023136"/>
    </source>
</evidence>
<dbReference type="PANTHER" id="PTHR47019:SF1">
    <property type="entry name" value="LIPID II FLIPPASE MURJ"/>
    <property type="match status" value="1"/>
</dbReference>
<dbReference type="EMBL" id="JBEGDP010000001">
    <property type="protein sequence ID" value="MEQ7845644.1"/>
    <property type="molecule type" value="Genomic_DNA"/>
</dbReference>
<feature type="transmembrane region" description="Helical" evidence="8">
    <location>
        <begin position="340"/>
        <end position="357"/>
    </location>
</feature>
<dbReference type="Pfam" id="PF03023">
    <property type="entry name" value="MurJ"/>
    <property type="match status" value="1"/>
</dbReference>
<keyword evidence="7 8" id="KW-0472">Membrane</keyword>
<evidence type="ECO:0000256" key="3">
    <source>
        <dbReference type="ARBA" id="ARBA00022692"/>
    </source>
</evidence>
<accession>A0ABV1NT23</accession>
<feature type="transmembrane region" description="Helical" evidence="8">
    <location>
        <begin position="378"/>
        <end position="397"/>
    </location>
</feature>
<name>A0ABV1NT23_9ACTN</name>
<feature type="transmembrane region" description="Helical" evidence="8">
    <location>
        <begin position="51"/>
        <end position="72"/>
    </location>
</feature>
<reference evidence="9 10" key="1">
    <citation type="submission" date="2024-02" db="EMBL/GenBank/DDBJ databases">
        <title>Full genome sequence of Nocardioides kribbensis.</title>
        <authorList>
            <person name="Poletto B.L."/>
            <person name="Silva G."/>
            <person name="Galante D."/>
            <person name="Campos K.R."/>
            <person name="Santos M.B.N."/>
            <person name="Sacchi C.T."/>
        </authorList>
    </citation>
    <scope>NUCLEOTIDE SEQUENCE [LARGE SCALE GENOMIC DNA]</scope>
    <source>
        <strain evidence="9 10">O4R</strain>
    </source>
</reference>
<evidence type="ECO:0000256" key="2">
    <source>
        <dbReference type="ARBA" id="ARBA00022475"/>
    </source>
</evidence>
<sequence>MARQSTLSGSVATLALGAGLLLDVAAAAAFGAGRDTDAFVAAARLPLAGTAVLLLLGNQVLVPTFATWAVTLEARRMRRLVTGTLLAAVGIGAALALALGALGPLLARVLAPGFDAEQTALTASLLWVMVWTLPLAAGCEVLRSWFNARAQVVVPAAMTVVMNLVAAGLVLTWPGDVRVLPLAYVVGSACQLLLVLAWAVVRGFRVARPRWRDPELVALPRLLARPSTAAGLNPLARVAETAIASFLAPGSATVLHYGNRLVSAVGGTVLFRSVMVAVLPRLTRAQVAGRRDEAAALATLGLRLMVAVSLPLTALTVVLAVPGVELLFGLGRFGESDARLLGLCVVVLALSFPASAVQRALLAPYYAARDTRVPLRNAVVGVAVDLALLPVAVLPLLGTGYEVLGVAAAFVAGNVANVVHAHHCLVGSELPRPRLDAAALRGSVLGALAVAAAAGAAWALGGGLAPLLPGSALRLVVAGAAGVVVLVLTVVVQRRASSGGRHRRTGGAGS</sequence>
<feature type="transmembrane region" description="Helical" evidence="8">
    <location>
        <begin position="179"/>
        <end position="201"/>
    </location>
</feature>
<feature type="transmembrane region" description="Helical" evidence="8">
    <location>
        <begin position="438"/>
        <end position="460"/>
    </location>
</feature>
<evidence type="ECO:0000256" key="1">
    <source>
        <dbReference type="ARBA" id="ARBA00004651"/>
    </source>
</evidence>
<feature type="transmembrane region" description="Helical" evidence="8">
    <location>
        <begin position="403"/>
        <end position="426"/>
    </location>
</feature>
<dbReference type="RefSeq" id="WP_349803351.1">
    <property type="nucleotide sequence ID" value="NZ_JBEGDP010000001.1"/>
</dbReference>
<keyword evidence="4" id="KW-0133">Cell shape</keyword>
<comment type="caution">
    <text evidence="9">The sequence shown here is derived from an EMBL/GenBank/DDBJ whole genome shotgun (WGS) entry which is preliminary data.</text>
</comment>
<keyword evidence="3 8" id="KW-0812">Transmembrane</keyword>
<comment type="subcellular location">
    <subcellularLocation>
        <location evidence="1">Cell membrane</location>
        <topology evidence="1">Multi-pass membrane protein</topology>
    </subcellularLocation>
</comment>
<feature type="transmembrane region" description="Helical" evidence="8">
    <location>
        <begin position="472"/>
        <end position="492"/>
    </location>
</feature>
<evidence type="ECO:0000313" key="9">
    <source>
        <dbReference type="EMBL" id="MEQ7845644.1"/>
    </source>
</evidence>
<evidence type="ECO:0000313" key="10">
    <source>
        <dbReference type="Proteomes" id="UP001482520"/>
    </source>
</evidence>
<evidence type="ECO:0000256" key="6">
    <source>
        <dbReference type="ARBA" id="ARBA00022989"/>
    </source>
</evidence>
<organism evidence="9 10">
    <name type="scientific">Nocardioides kribbensis</name>
    <dbReference type="NCBI Taxonomy" id="305517"/>
    <lineage>
        <taxon>Bacteria</taxon>
        <taxon>Bacillati</taxon>
        <taxon>Actinomycetota</taxon>
        <taxon>Actinomycetes</taxon>
        <taxon>Propionibacteriales</taxon>
        <taxon>Nocardioidaceae</taxon>
        <taxon>Nocardioides</taxon>
    </lineage>
</organism>
<keyword evidence="6 8" id="KW-1133">Transmembrane helix</keyword>
<keyword evidence="2" id="KW-1003">Cell membrane</keyword>
<proteinExistence type="predicted"/>